<accession>A0A8J3YTC9</accession>
<dbReference type="EMBL" id="BOPF01000046">
    <property type="protein sequence ID" value="GIJ51329.1"/>
    <property type="molecule type" value="Genomic_DNA"/>
</dbReference>
<comment type="caution">
    <text evidence="1">The sequence shown here is derived from an EMBL/GenBank/DDBJ whole genome shotgun (WGS) entry which is preliminary data.</text>
</comment>
<keyword evidence="2" id="KW-1185">Reference proteome</keyword>
<organism evidence="1 2">
    <name type="scientific">Virgisporangium aliadipatigenens</name>
    <dbReference type="NCBI Taxonomy" id="741659"/>
    <lineage>
        <taxon>Bacteria</taxon>
        <taxon>Bacillati</taxon>
        <taxon>Actinomycetota</taxon>
        <taxon>Actinomycetes</taxon>
        <taxon>Micromonosporales</taxon>
        <taxon>Micromonosporaceae</taxon>
        <taxon>Virgisporangium</taxon>
    </lineage>
</organism>
<protein>
    <submittedName>
        <fullName evidence="1">Uncharacterized protein</fullName>
    </submittedName>
</protein>
<dbReference type="RefSeq" id="WP_203904734.1">
    <property type="nucleotide sequence ID" value="NZ_BOPF01000046.1"/>
</dbReference>
<dbReference type="AlphaFoldDB" id="A0A8J3YTC9"/>
<evidence type="ECO:0000313" key="1">
    <source>
        <dbReference type="EMBL" id="GIJ51329.1"/>
    </source>
</evidence>
<gene>
    <name evidence="1" type="ORF">Val02_82150</name>
</gene>
<evidence type="ECO:0000313" key="2">
    <source>
        <dbReference type="Proteomes" id="UP000619260"/>
    </source>
</evidence>
<reference evidence="1" key="1">
    <citation type="submission" date="2021-01" db="EMBL/GenBank/DDBJ databases">
        <title>Whole genome shotgun sequence of Virgisporangium aliadipatigenens NBRC 105644.</title>
        <authorList>
            <person name="Komaki H."/>
            <person name="Tamura T."/>
        </authorList>
    </citation>
    <scope>NUCLEOTIDE SEQUENCE</scope>
    <source>
        <strain evidence="1">NBRC 105644</strain>
    </source>
</reference>
<dbReference type="Proteomes" id="UP000619260">
    <property type="component" value="Unassembled WGS sequence"/>
</dbReference>
<name>A0A8J3YTC9_9ACTN</name>
<sequence>MAWTLRPAIPAGHKVTADEFDAILDQIEYLSQARECSLIADHAGVANNITPGGVGTITNLSRLCLPNSKHHASGLIAYSAHINGDFRPSAALPSGSTVQRASLRSMTSTNDSSSGDTYYGSATTLGTLTAPGQTTSSDIVWCEYDIIFTTGATAGSATLTYAQGSSNATATYVRAHSTWRVEAIDAV</sequence>
<proteinExistence type="predicted"/>